<evidence type="ECO:0000256" key="5">
    <source>
        <dbReference type="ARBA" id="ARBA00023034"/>
    </source>
</evidence>
<dbReference type="GeneID" id="2908427"/>
<dbReference type="InterPro" id="IPR048319">
    <property type="entry name" value="Vps52_CC"/>
</dbReference>
<evidence type="ECO:0000256" key="3">
    <source>
        <dbReference type="ARBA" id="ARBA00022448"/>
    </source>
</evidence>
<dbReference type="GO" id="GO:0015031">
    <property type="term" value="P:protein transport"/>
    <property type="evidence" value="ECO:0007669"/>
    <property type="project" value="UniProtKB-KW"/>
</dbReference>
<keyword evidence="5" id="KW-0333">Golgi apparatus</keyword>
<feature type="compositionally biased region" description="Basic and acidic residues" evidence="6">
    <location>
        <begin position="266"/>
        <end position="309"/>
    </location>
</feature>
<feature type="compositionally biased region" description="Polar residues" evidence="6">
    <location>
        <begin position="1"/>
        <end position="11"/>
    </location>
</feature>
<accession>A0A1D8NMD5</accession>
<evidence type="ECO:0008006" key="11">
    <source>
        <dbReference type="Google" id="ProtNLM"/>
    </source>
</evidence>
<dbReference type="InterPro" id="IPR007258">
    <property type="entry name" value="Vps52"/>
</dbReference>
<dbReference type="PANTHER" id="PTHR14190">
    <property type="entry name" value="SUPPRESSOR OF ACTIN MUTATIONS 2/VACUOLAR PROTEIN SORTING 52"/>
    <property type="match status" value="1"/>
</dbReference>
<dbReference type="Pfam" id="PF04129">
    <property type="entry name" value="Vps52_CC"/>
    <property type="match status" value="2"/>
</dbReference>
<dbReference type="RefSeq" id="XP_505118.3">
    <property type="nucleotide sequence ID" value="XM_505118.3"/>
</dbReference>
<evidence type="ECO:0000256" key="1">
    <source>
        <dbReference type="ARBA" id="ARBA00004601"/>
    </source>
</evidence>
<keyword evidence="4" id="KW-0653">Protein transport</keyword>
<feature type="domain" description="Vps52 C-terminal" evidence="8">
    <location>
        <begin position="427"/>
        <end position="776"/>
    </location>
</feature>
<keyword evidence="3" id="KW-0813">Transport</keyword>
<evidence type="ECO:0000256" key="2">
    <source>
        <dbReference type="ARBA" id="ARBA00008180"/>
    </source>
</evidence>
<dbReference type="GO" id="GO:0032456">
    <property type="term" value="P:endocytic recycling"/>
    <property type="evidence" value="ECO:0007669"/>
    <property type="project" value="TreeGrafter"/>
</dbReference>
<dbReference type="GO" id="GO:0000938">
    <property type="term" value="C:GARP complex"/>
    <property type="evidence" value="ECO:0007669"/>
    <property type="project" value="TreeGrafter"/>
</dbReference>
<feature type="domain" description="Vps52 coiled-coil" evidence="7">
    <location>
        <begin position="159"/>
        <end position="275"/>
    </location>
</feature>
<evidence type="ECO:0000259" key="8">
    <source>
        <dbReference type="Pfam" id="PF20655"/>
    </source>
</evidence>
<evidence type="ECO:0000256" key="4">
    <source>
        <dbReference type="ARBA" id="ARBA00022927"/>
    </source>
</evidence>
<feature type="region of interest" description="Disordered" evidence="6">
    <location>
        <begin position="266"/>
        <end position="327"/>
    </location>
</feature>
<sequence>MHVNAHQSQYQHRQHTAPPQRHIVMSSSSLGIDKLGFGMGRSSSDMSREDLSGMSGFSSGIITPSQSVSGYTTPQGRRNGRAQPPSARAERYVDAMAEVKAILNPHNLALTEEEVDYAVDLDWDAIGDVSLEAVAQDEQEDFVVSEKPDSEAIGRKKRGLEQLRAQLEESDVALKQLEDYLAWFQKDLGSLSADMELLQGKSLAISERLNKRMDVEKILAPKIDSMIVPGHISQTIFEGDLDTDWIKCVHEFDALQTEEERKIKVEEKKKEGEKADKEEVKNEEKVGNKEENAEDKDKDAEDTANDKTDNSAPVALQESAFDKNDAPAKPQIKIEISGPAGHAAVVASPVVKLDPISKASQFQSRLLKDKIIERSRDYFVLKIKQIRLPGVNVQQIQREMRQNKDMYIYLERHYPELAVGLKKAYVNTIKWYYLSNFTRYISCLEKLNIKTVDKSILLGTDDGRGASSGGILGGIYGSSAATPRDPSIATSQELMNTTAKRIRQLEEEESTVMPAKIAENNPLHHWLETGFRSLMQALLDNCNVEYEFLNDLFGTRHAVAHSPQASPAKQTVSRIDKLFQKIFLPTFEAISNYTNELTSTTYDAFGMLICIRICQKMAGQSHGVPMLRAVYKRLAMLLWPRLQIILDANCESLRRAASKPSSFVSANNSANPNMAAFAPIQVTQEWANFEAAILTLSKRPKAVREPVAQCLGRLQNEFESFLTKVSGCLGSSKTKGIQERRETFLYNNYFLVSTIIGDIEGDLAQEQKTHLQQLLDAYKQT</sequence>
<feature type="region of interest" description="Disordered" evidence="6">
    <location>
        <begin position="56"/>
        <end position="88"/>
    </location>
</feature>
<evidence type="ECO:0000259" key="7">
    <source>
        <dbReference type="Pfam" id="PF04129"/>
    </source>
</evidence>
<dbReference type="VEuPathDB" id="FungiDB:YALI0_F07381g"/>
<dbReference type="InterPro" id="IPR048361">
    <property type="entry name" value="Vps52_C"/>
</dbReference>
<dbReference type="EMBL" id="CP017558">
    <property type="protein sequence ID" value="AOW06804.1"/>
    <property type="molecule type" value="Genomic_DNA"/>
</dbReference>
<dbReference type="Proteomes" id="UP000182444">
    <property type="component" value="Chromosome 1F"/>
</dbReference>
<dbReference type="AlphaFoldDB" id="A0A1D8NMD5"/>
<dbReference type="GO" id="GO:0005829">
    <property type="term" value="C:cytosol"/>
    <property type="evidence" value="ECO:0007669"/>
    <property type="project" value="GOC"/>
</dbReference>
<feature type="region of interest" description="Disordered" evidence="6">
    <location>
        <begin position="1"/>
        <end position="21"/>
    </location>
</feature>
<organism evidence="9 10">
    <name type="scientific">Yarrowia lipolytica</name>
    <name type="common">Candida lipolytica</name>
    <dbReference type="NCBI Taxonomy" id="4952"/>
    <lineage>
        <taxon>Eukaryota</taxon>
        <taxon>Fungi</taxon>
        <taxon>Dikarya</taxon>
        <taxon>Ascomycota</taxon>
        <taxon>Saccharomycotina</taxon>
        <taxon>Dipodascomycetes</taxon>
        <taxon>Dipodascales</taxon>
        <taxon>Dipodascales incertae sedis</taxon>
        <taxon>Yarrowia</taxon>
    </lineage>
</organism>
<evidence type="ECO:0000313" key="10">
    <source>
        <dbReference type="Proteomes" id="UP000182444"/>
    </source>
</evidence>
<dbReference type="eggNOG" id="KOG1961">
    <property type="taxonomic scope" value="Eukaryota"/>
</dbReference>
<feature type="compositionally biased region" description="Polar residues" evidence="6">
    <location>
        <begin position="56"/>
        <end position="76"/>
    </location>
</feature>
<dbReference type="Pfam" id="PF20655">
    <property type="entry name" value="Vps52_C"/>
    <property type="match status" value="1"/>
</dbReference>
<comment type="similarity">
    <text evidence="2">Belongs to the VPS52 family.</text>
</comment>
<protein>
    <recommendedName>
        <fullName evidence="11">Vacuolar protein sorting-associated protein 52</fullName>
    </recommendedName>
</protein>
<dbReference type="GO" id="GO:0019905">
    <property type="term" value="F:syntaxin binding"/>
    <property type="evidence" value="ECO:0007669"/>
    <property type="project" value="TreeGrafter"/>
</dbReference>
<dbReference type="KEGG" id="yli:2908427"/>
<feature type="domain" description="Vps52 coiled-coil" evidence="7">
    <location>
        <begin position="367"/>
        <end position="410"/>
    </location>
</feature>
<dbReference type="GO" id="GO:0042147">
    <property type="term" value="P:retrograde transport, endosome to Golgi"/>
    <property type="evidence" value="ECO:0007669"/>
    <property type="project" value="TreeGrafter"/>
</dbReference>
<evidence type="ECO:0000256" key="6">
    <source>
        <dbReference type="SAM" id="MobiDB-lite"/>
    </source>
</evidence>
<dbReference type="PANTHER" id="PTHR14190:SF7">
    <property type="entry name" value="VACUOLAR PROTEIN SORTING-ASSOCIATED PROTEIN 52 HOMOLOG"/>
    <property type="match status" value="1"/>
</dbReference>
<dbReference type="VEuPathDB" id="FungiDB:YALI1_F10731g"/>
<gene>
    <name evidence="9" type="ORF">YALI1_F10731g</name>
</gene>
<proteinExistence type="inferred from homology"/>
<name>A0A1D8NMD5_YARLL</name>
<comment type="subcellular location">
    <subcellularLocation>
        <location evidence="1">Golgi apparatus</location>
        <location evidence="1">trans-Golgi network</location>
    </subcellularLocation>
</comment>
<dbReference type="GO" id="GO:0006896">
    <property type="term" value="P:Golgi to vacuole transport"/>
    <property type="evidence" value="ECO:0007669"/>
    <property type="project" value="TreeGrafter"/>
</dbReference>
<reference evidence="9 10" key="1">
    <citation type="journal article" date="2016" name="PLoS ONE">
        <title>Sequence Assembly of Yarrowia lipolytica Strain W29/CLIB89 Shows Transposable Element Diversity.</title>
        <authorList>
            <person name="Magnan C."/>
            <person name="Yu J."/>
            <person name="Chang I."/>
            <person name="Jahn E."/>
            <person name="Kanomata Y."/>
            <person name="Wu J."/>
            <person name="Zeller M."/>
            <person name="Oakes M."/>
            <person name="Baldi P."/>
            <person name="Sandmeyer S."/>
        </authorList>
    </citation>
    <scope>NUCLEOTIDE SEQUENCE [LARGE SCALE GENOMIC DNA]</scope>
    <source>
        <strain evidence="10">CLIB89(W29)</strain>
    </source>
</reference>
<evidence type="ECO:0000313" key="9">
    <source>
        <dbReference type="EMBL" id="AOW06804.1"/>
    </source>
</evidence>